<gene>
    <name evidence="5" type="ORF">APZ42_031803</name>
</gene>
<feature type="region of interest" description="Disordered" evidence="3">
    <location>
        <begin position="267"/>
        <end position="293"/>
    </location>
</feature>
<keyword evidence="6" id="KW-1185">Reference proteome</keyword>
<dbReference type="Pfam" id="PF26218">
    <property type="entry name" value="zf_C2H2_ZNF292"/>
    <property type="match status" value="1"/>
</dbReference>
<evidence type="ECO:0000259" key="4">
    <source>
        <dbReference type="PROSITE" id="PS50157"/>
    </source>
</evidence>
<evidence type="ECO:0000256" key="2">
    <source>
        <dbReference type="SAM" id="Coils"/>
    </source>
</evidence>
<sequence length="468" mass="53662">MQVLIENGFSPQWVMLEKDIRSEITNLKLRLEEERKKLGKMPLKESEKFVWNKLLDVLNDDVKQINKKINDYNLIVPFIHFYFYYMNILFNNLISETHIGGINLVKKFIKPPGLQLTCCLISSVWTSVKQTKRVKTPESFKCGCILVQLVSIFLGISESKSSTNKETFLNFMMALTVSAETADVVLTYRMPSCNFLAACVPRLLSHYRTTRRYDSDFHLPCMYLNCDRIFNSESNLKKHYDKDHKVVERTTIVDPFNLLEVDDNQTDNFDQTRTGIPPDGDTQPYNKPLSSTDAPSTLQKAIYLLQLLEGRKLNQCDLQDIMLHTNTLVNNSVTAALSDASSILSEEGCTHTRLLDSLIDRHSSTGDTNIFEELKTPYRQKKFIKEEMGLIEPRLVTLPDKAVYVGRIRTGCPQKQKFQKYVPITFLGQLELLLNQDEIYSEVNGSKPKQVAGVFSRYEHGSALMTCF</sequence>
<feature type="coiled-coil region" evidence="2">
    <location>
        <begin position="17"/>
        <end position="75"/>
    </location>
</feature>
<proteinExistence type="predicted"/>
<dbReference type="PROSITE" id="PS50157">
    <property type="entry name" value="ZINC_FINGER_C2H2_2"/>
    <property type="match status" value="1"/>
</dbReference>
<reference evidence="5 6" key="1">
    <citation type="submission" date="2016-03" db="EMBL/GenBank/DDBJ databases">
        <title>EvidentialGene: Evidence-directed Construction of Genes on Genomes.</title>
        <authorList>
            <person name="Gilbert D.G."/>
            <person name="Choi J.-H."/>
            <person name="Mockaitis K."/>
            <person name="Colbourne J."/>
            <person name="Pfrender M."/>
        </authorList>
    </citation>
    <scope>NUCLEOTIDE SEQUENCE [LARGE SCALE GENOMIC DNA]</scope>
    <source>
        <strain evidence="5 6">Xinb3</strain>
        <tissue evidence="5">Complete organism</tissue>
    </source>
</reference>
<dbReference type="AlphaFoldDB" id="A0A164MIF9"/>
<evidence type="ECO:0000256" key="1">
    <source>
        <dbReference type="PROSITE-ProRule" id="PRU00042"/>
    </source>
</evidence>
<organism evidence="5 6">
    <name type="scientific">Daphnia magna</name>
    <dbReference type="NCBI Taxonomy" id="35525"/>
    <lineage>
        <taxon>Eukaryota</taxon>
        <taxon>Metazoa</taxon>
        <taxon>Ecdysozoa</taxon>
        <taxon>Arthropoda</taxon>
        <taxon>Crustacea</taxon>
        <taxon>Branchiopoda</taxon>
        <taxon>Diplostraca</taxon>
        <taxon>Cladocera</taxon>
        <taxon>Anomopoda</taxon>
        <taxon>Daphniidae</taxon>
        <taxon>Daphnia</taxon>
    </lineage>
</organism>
<feature type="compositionally biased region" description="Polar residues" evidence="3">
    <location>
        <begin position="283"/>
        <end position="293"/>
    </location>
</feature>
<keyword evidence="2" id="KW-0175">Coiled coil</keyword>
<keyword evidence="1" id="KW-0863">Zinc-finger</keyword>
<dbReference type="Proteomes" id="UP000076858">
    <property type="component" value="Unassembled WGS sequence"/>
</dbReference>
<comment type="caution">
    <text evidence="5">The sequence shown here is derived from an EMBL/GenBank/DDBJ whole genome shotgun (WGS) entry which is preliminary data.</text>
</comment>
<keyword evidence="1" id="KW-0862">Zinc</keyword>
<evidence type="ECO:0000256" key="3">
    <source>
        <dbReference type="SAM" id="MobiDB-lite"/>
    </source>
</evidence>
<keyword evidence="1" id="KW-0479">Metal-binding</keyword>
<dbReference type="InterPro" id="IPR058902">
    <property type="entry name" value="zf_C2H2_ZNF292/Rlf"/>
</dbReference>
<dbReference type="InterPro" id="IPR013087">
    <property type="entry name" value="Znf_C2H2_type"/>
</dbReference>
<dbReference type="InterPro" id="IPR052573">
    <property type="entry name" value="DnaJ_C_subfamily_28"/>
</dbReference>
<dbReference type="PROSITE" id="PS00028">
    <property type="entry name" value="ZINC_FINGER_C2H2_1"/>
    <property type="match status" value="1"/>
</dbReference>
<feature type="domain" description="C2H2-type" evidence="4">
    <location>
        <begin position="219"/>
        <end position="244"/>
    </location>
</feature>
<protein>
    <recommendedName>
        <fullName evidence="4">C2H2-type domain-containing protein</fullName>
    </recommendedName>
</protein>
<dbReference type="PANTHER" id="PTHR39158">
    <property type="entry name" value="OS08G0560600 PROTEIN"/>
    <property type="match status" value="1"/>
</dbReference>
<dbReference type="STRING" id="35525.A0A164MIF9"/>
<name>A0A164MIF9_9CRUS</name>
<dbReference type="GO" id="GO:0008270">
    <property type="term" value="F:zinc ion binding"/>
    <property type="evidence" value="ECO:0007669"/>
    <property type="project" value="UniProtKB-KW"/>
</dbReference>
<evidence type="ECO:0000313" key="5">
    <source>
        <dbReference type="EMBL" id="KZS05088.1"/>
    </source>
</evidence>
<dbReference type="PANTHER" id="PTHR39158:SF1">
    <property type="entry name" value="DNAJ HOMOLOG SUBFAMILY C MEMBER 28"/>
    <property type="match status" value="1"/>
</dbReference>
<dbReference type="OrthoDB" id="6380672at2759"/>
<evidence type="ECO:0000313" key="6">
    <source>
        <dbReference type="Proteomes" id="UP000076858"/>
    </source>
</evidence>
<dbReference type="EMBL" id="LRGB01002994">
    <property type="protein sequence ID" value="KZS05088.1"/>
    <property type="molecule type" value="Genomic_DNA"/>
</dbReference>
<accession>A0A164MIF9</accession>